<dbReference type="PROSITE" id="PS50883">
    <property type="entry name" value="EAL"/>
    <property type="match status" value="1"/>
</dbReference>
<keyword evidence="1" id="KW-0597">Phosphoprotein</keyword>
<feature type="domain" description="GGDEF" evidence="4">
    <location>
        <begin position="168"/>
        <end position="301"/>
    </location>
</feature>
<dbReference type="SUPFAM" id="SSF55073">
    <property type="entry name" value="Nucleotide cyclase"/>
    <property type="match status" value="1"/>
</dbReference>
<evidence type="ECO:0000313" key="5">
    <source>
        <dbReference type="EMBL" id="MFB9885347.1"/>
    </source>
</evidence>
<dbReference type="InterPro" id="IPR050706">
    <property type="entry name" value="Cyclic-di-GMP_PDE-like"/>
</dbReference>
<dbReference type="PANTHER" id="PTHR33121">
    <property type="entry name" value="CYCLIC DI-GMP PHOSPHODIESTERASE PDEF"/>
    <property type="match status" value="1"/>
</dbReference>
<name>A0ABV5Z7X0_9GAMM</name>
<dbReference type="PANTHER" id="PTHR33121:SF23">
    <property type="entry name" value="CYCLIC DI-GMP PHOSPHODIESTERASE PDEB"/>
    <property type="match status" value="1"/>
</dbReference>
<feature type="modified residue" description="4-aspartylphosphate" evidence="1">
    <location>
        <position position="55"/>
    </location>
</feature>
<dbReference type="InterPro" id="IPR035919">
    <property type="entry name" value="EAL_sf"/>
</dbReference>
<dbReference type="InterPro" id="IPR029787">
    <property type="entry name" value="Nucleotide_cyclase"/>
</dbReference>
<dbReference type="Gene3D" id="3.40.50.2300">
    <property type="match status" value="1"/>
</dbReference>
<evidence type="ECO:0000259" key="2">
    <source>
        <dbReference type="PROSITE" id="PS50110"/>
    </source>
</evidence>
<dbReference type="CDD" id="cd00156">
    <property type="entry name" value="REC"/>
    <property type="match status" value="1"/>
</dbReference>
<sequence length="568" mass="64739">MKPISILLIEDTYDDELLLDIQLRKGGFDPHIKRVYLLDDLQAMLPQEWDIVITDHNLPGFNCLDVIDLVRQQHPDIPLIVVSGSMGEELAIETLKAGANDYVLKHNLTRLVPAIERELRDANTRQARRDAEQRLHYMAFHDALTGLHNRFAFERALEQVCANLSGSEVHTLLFIDLDDFKVVNDSCGHLAGDQLLIQVATLFRQHLASCHQLCRVGGDEFTILMEHTPLQEGMKIAERLQEEVLRFRFNWQDKLFSIGASMGAVEITQQLCEPSMILSAADMACYSAKESGRGRIHIYQEQDLAISQMREQLGWVNILNQAMQNHEFCAFWQPIVALPLTQHSQPIFYEFLLRLRQQDRLIPPGVFIPAAERYHLMNQLDRHMVRLSFRHISEHQNGRCLFFINLSGSTLGDEHFPQFVAEQMILHSISPETLCFEITETTAVSNFQKASQFIGKLRELGCHFALDDFGAGMSSYGYLKNLQVDFIKIDGSFVRDICDSPMSMAIVESINKICHVAGLKTIAEFVEDERTRVELERLGVDYCQGYAIGKPEAVPERFGLHQLVQQSC</sequence>
<evidence type="ECO:0000256" key="1">
    <source>
        <dbReference type="PROSITE-ProRule" id="PRU00169"/>
    </source>
</evidence>
<dbReference type="CDD" id="cd01948">
    <property type="entry name" value="EAL"/>
    <property type="match status" value="1"/>
</dbReference>
<protein>
    <submittedName>
        <fullName evidence="5">EAL domain-containing protein</fullName>
    </submittedName>
</protein>
<gene>
    <name evidence="5" type="ORF">ACFFLH_02815</name>
</gene>
<dbReference type="SMART" id="SM00448">
    <property type="entry name" value="REC"/>
    <property type="match status" value="1"/>
</dbReference>
<dbReference type="SUPFAM" id="SSF141868">
    <property type="entry name" value="EAL domain-like"/>
    <property type="match status" value="1"/>
</dbReference>
<dbReference type="Gene3D" id="3.20.20.450">
    <property type="entry name" value="EAL domain"/>
    <property type="match status" value="1"/>
</dbReference>
<dbReference type="InterPro" id="IPR001633">
    <property type="entry name" value="EAL_dom"/>
</dbReference>
<dbReference type="EMBL" id="JBHLZN010000001">
    <property type="protein sequence ID" value="MFB9885347.1"/>
    <property type="molecule type" value="Genomic_DNA"/>
</dbReference>
<dbReference type="RefSeq" id="WP_051527695.1">
    <property type="nucleotide sequence ID" value="NZ_JBHLZN010000001.1"/>
</dbReference>
<dbReference type="InterPro" id="IPR001789">
    <property type="entry name" value="Sig_transdc_resp-reg_receiver"/>
</dbReference>
<evidence type="ECO:0000259" key="3">
    <source>
        <dbReference type="PROSITE" id="PS50883"/>
    </source>
</evidence>
<reference evidence="5 6" key="1">
    <citation type="submission" date="2024-09" db="EMBL/GenBank/DDBJ databases">
        <authorList>
            <person name="Sun Q."/>
            <person name="Mori K."/>
        </authorList>
    </citation>
    <scope>NUCLEOTIDE SEQUENCE [LARGE SCALE GENOMIC DNA]</scope>
    <source>
        <strain evidence="5 6">ATCC 51285</strain>
    </source>
</reference>
<dbReference type="Pfam" id="PF00563">
    <property type="entry name" value="EAL"/>
    <property type="match status" value="1"/>
</dbReference>
<dbReference type="InterPro" id="IPR011006">
    <property type="entry name" value="CheY-like_superfamily"/>
</dbReference>
<organism evidence="5 6">
    <name type="scientific">Balneatrix alpica</name>
    <dbReference type="NCBI Taxonomy" id="75684"/>
    <lineage>
        <taxon>Bacteria</taxon>
        <taxon>Pseudomonadati</taxon>
        <taxon>Pseudomonadota</taxon>
        <taxon>Gammaproteobacteria</taxon>
        <taxon>Oceanospirillales</taxon>
        <taxon>Balneatrichaceae</taxon>
        <taxon>Balneatrix</taxon>
    </lineage>
</organism>
<feature type="domain" description="Response regulatory" evidence="2">
    <location>
        <begin position="5"/>
        <end position="120"/>
    </location>
</feature>
<comment type="caution">
    <text evidence="5">The sequence shown here is derived from an EMBL/GenBank/DDBJ whole genome shotgun (WGS) entry which is preliminary data.</text>
</comment>
<evidence type="ECO:0000259" key="4">
    <source>
        <dbReference type="PROSITE" id="PS50887"/>
    </source>
</evidence>
<dbReference type="InterPro" id="IPR043128">
    <property type="entry name" value="Rev_trsase/Diguanyl_cyclase"/>
</dbReference>
<accession>A0ABV5Z7X0</accession>
<dbReference type="InterPro" id="IPR000160">
    <property type="entry name" value="GGDEF_dom"/>
</dbReference>
<evidence type="ECO:0000313" key="6">
    <source>
        <dbReference type="Proteomes" id="UP001589628"/>
    </source>
</evidence>
<dbReference type="SMART" id="SM00052">
    <property type="entry name" value="EAL"/>
    <property type="match status" value="1"/>
</dbReference>
<dbReference type="PROSITE" id="PS50887">
    <property type="entry name" value="GGDEF"/>
    <property type="match status" value="1"/>
</dbReference>
<keyword evidence="6" id="KW-1185">Reference proteome</keyword>
<dbReference type="NCBIfam" id="TIGR00254">
    <property type="entry name" value="GGDEF"/>
    <property type="match status" value="1"/>
</dbReference>
<dbReference type="Gene3D" id="3.30.70.270">
    <property type="match status" value="1"/>
</dbReference>
<dbReference type="CDD" id="cd01949">
    <property type="entry name" value="GGDEF"/>
    <property type="match status" value="1"/>
</dbReference>
<dbReference type="PROSITE" id="PS50110">
    <property type="entry name" value="RESPONSE_REGULATORY"/>
    <property type="match status" value="1"/>
</dbReference>
<dbReference type="Pfam" id="PF00990">
    <property type="entry name" value="GGDEF"/>
    <property type="match status" value="1"/>
</dbReference>
<proteinExistence type="predicted"/>
<dbReference type="SMART" id="SM00267">
    <property type="entry name" value="GGDEF"/>
    <property type="match status" value="1"/>
</dbReference>
<dbReference type="Proteomes" id="UP001589628">
    <property type="component" value="Unassembled WGS sequence"/>
</dbReference>
<feature type="domain" description="EAL" evidence="3">
    <location>
        <begin position="312"/>
        <end position="565"/>
    </location>
</feature>
<dbReference type="SUPFAM" id="SSF52172">
    <property type="entry name" value="CheY-like"/>
    <property type="match status" value="1"/>
</dbReference>
<dbReference type="Pfam" id="PF00072">
    <property type="entry name" value="Response_reg"/>
    <property type="match status" value="1"/>
</dbReference>